<dbReference type="InterPro" id="IPR010982">
    <property type="entry name" value="Lambda_DNA-bd_dom_sf"/>
</dbReference>
<proteinExistence type="inferred from homology"/>
<evidence type="ECO:0000259" key="5">
    <source>
        <dbReference type="Pfam" id="PF13693"/>
    </source>
</evidence>
<keyword evidence="2" id="KW-0805">Transcription regulation</keyword>
<dbReference type="EMBL" id="JAQRFI010000044">
    <property type="protein sequence ID" value="MDC9590725.1"/>
    <property type="molecule type" value="Genomic_DNA"/>
</dbReference>
<dbReference type="Pfam" id="PF13693">
    <property type="entry name" value="HTH_35"/>
    <property type="match status" value="1"/>
</dbReference>
<comment type="caution">
    <text evidence="6">The sequence shown here is derived from an EMBL/GenBank/DDBJ whole genome shotgun (WGS) entry which is preliminary data.</text>
</comment>
<dbReference type="InterPro" id="IPR038722">
    <property type="entry name" value="Ner_HTH_dom"/>
</dbReference>
<name>A0ABT5LHY9_9GAMM</name>
<keyword evidence="7" id="KW-1185">Reference proteome</keyword>
<keyword evidence="4" id="KW-0804">Transcription</keyword>
<dbReference type="Proteomes" id="UP001217178">
    <property type="component" value="Unassembled WGS sequence"/>
</dbReference>
<reference evidence="6 7" key="1">
    <citation type="submission" date="2023-02" db="EMBL/GenBank/DDBJ databases">
        <title>Entomopathogenic bacteria.</title>
        <authorList>
            <person name="Machado R.A."/>
        </authorList>
    </citation>
    <scope>NUCLEOTIDE SEQUENCE [LARGE SCALE GENOMIC DNA]</scope>
    <source>
        <strain evidence="6 7">XENO-10</strain>
    </source>
</reference>
<accession>A0ABT5LHY9</accession>
<protein>
    <submittedName>
        <fullName evidence="6">Helix-turn-helix domain-containing protein</fullName>
    </submittedName>
</protein>
<evidence type="ECO:0000313" key="6">
    <source>
        <dbReference type="EMBL" id="MDC9590725.1"/>
    </source>
</evidence>
<organism evidence="6 7">
    <name type="scientific">Xenorhabdus yunnanensis</name>
    <dbReference type="NCBI Taxonomy" id="3025878"/>
    <lineage>
        <taxon>Bacteria</taxon>
        <taxon>Pseudomonadati</taxon>
        <taxon>Pseudomonadota</taxon>
        <taxon>Gammaproteobacteria</taxon>
        <taxon>Enterobacterales</taxon>
        <taxon>Morganellaceae</taxon>
        <taxon>Xenorhabdus</taxon>
    </lineage>
</organism>
<evidence type="ECO:0000313" key="7">
    <source>
        <dbReference type="Proteomes" id="UP001217178"/>
    </source>
</evidence>
<evidence type="ECO:0000256" key="1">
    <source>
        <dbReference type="ARBA" id="ARBA00006157"/>
    </source>
</evidence>
<dbReference type="Gene3D" id="1.10.260.40">
    <property type="entry name" value="lambda repressor-like DNA-binding domains"/>
    <property type="match status" value="1"/>
</dbReference>
<evidence type="ECO:0000256" key="2">
    <source>
        <dbReference type="ARBA" id="ARBA00023015"/>
    </source>
</evidence>
<comment type="similarity">
    <text evidence="1">Belongs to the ner transcriptional regulatory family.</text>
</comment>
<sequence>MKLDWHPADILVAVRKTGISLAGLSRRADTERNDMAS</sequence>
<evidence type="ECO:0000256" key="3">
    <source>
        <dbReference type="ARBA" id="ARBA00023125"/>
    </source>
</evidence>
<feature type="domain" description="Ner winged helix-turn-helix DNA-binding" evidence="5">
    <location>
        <begin position="4"/>
        <end position="36"/>
    </location>
</feature>
<gene>
    <name evidence="6" type="ORF">PSI23_15885</name>
</gene>
<keyword evidence="3" id="KW-0238">DNA-binding</keyword>
<dbReference type="RefSeq" id="WP_273556001.1">
    <property type="nucleotide sequence ID" value="NZ_JAQRFI010000044.1"/>
</dbReference>
<evidence type="ECO:0000256" key="4">
    <source>
        <dbReference type="ARBA" id="ARBA00023163"/>
    </source>
</evidence>
<dbReference type="SUPFAM" id="SSF47413">
    <property type="entry name" value="lambda repressor-like DNA-binding domains"/>
    <property type="match status" value="1"/>
</dbReference>